<organism evidence="2 3">
    <name type="scientific">candidate division WS6 bacterium GW2011_GWE1_34_7</name>
    <dbReference type="NCBI Taxonomy" id="1619093"/>
    <lineage>
        <taxon>Bacteria</taxon>
        <taxon>Candidatus Dojkabacteria</taxon>
    </lineage>
</organism>
<dbReference type="Proteomes" id="UP000033866">
    <property type="component" value="Unassembled WGS sequence"/>
</dbReference>
<accession>A0A0G0BKL9</accession>
<dbReference type="EMBL" id="LBPV01000052">
    <property type="protein sequence ID" value="KKP64161.1"/>
    <property type="molecule type" value="Genomic_DNA"/>
</dbReference>
<protein>
    <submittedName>
        <fullName evidence="2">Peptidase A2A</fullName>
    </submittedName>
</protein>
<evidence type="ECO:0000313" key="2">
    <source>
        <dbReference type="EMBL" id="KKP64161.1"/>
    </source>
</evidence>
<reference evidence="2 3" key="1">
    <citation type="journal article" date="2015" name="Nature">
        <title>rRNA introns, odd ribosomes, and small enigmatic genomes across a large radiation of phyla.</title>
        <authorList>
            <person name="Brown C.T."/>
            <person name="Hug L.A."/>
            <person name="Thomas B.C."/>
            <person name="Sharon I."/>
            <person name="Castelle C.J."/>
            <person name="Singh A."/>
            <person name="Wilkins M.J."/>
            <person name="Williams K.H."/>
            <person name="Banfield J.F."/>
        </authorList>
    </citation>
    <scope>NUCLEOTIDE SEQUENCE [LARGE SCALE GENOMIC DNA]</scope>
</reference>
<dbReference type="SUPFAM" id="SSF50630">
    <property type="entry name" value="Acid proteases"/>
    <property type="match status" value="1"/>
</dbReference>
<dbReference type="InterPro" id="IPR021109">
    <property type="entry name" value="Peptidase_aspartic_dom_sf"/>
</dbReference>
<evidence type="ECO:0000313" key="3">
    <source>
        <dbReference type="Proteomes" id="UP000033866"/>
    </source>
</evidence>
<dbReference type="AlphaFoldDB" id="A0A0G0BKL9"/>
<gene>
    <name evidence="2" type="ORF">UR61_C0052G0003</name>
</gene>
<evidence type="ECO:0000256" key="1">
    <source>
        <dbReference type="SAM" id="MobiDB-lite"/>
    </source>
</evidence>
<dbReference type="Gene3D" id="2.40.70.10">
    <property type="entry name" value="Acid Proteases"/>
    <property type="match status" value="1"/>
</dbReference>
<name>A0A0G0BKL9_9BACT</name>
<comment type="caution">
    <text evidence="2">The sequence shown here is derived from an EMBL/GenBank/DDBJ whole genome shotgun (WGS) entry which is preliminary data.</text>
</comment>
<feature type="compositionally biased region" description="Basic residues" evidence="1">
    <location>
        <begin position="169"/>
        <end position="190"/>
    </location>
</feature>
<feature type="region of interest" description="Disordered" evidence="1">
    <location>
        <begin position="165"/>
        <end position="190"/>
    </location>
</feature>
<proteinExistence type="predicted"/>
<sequence length="190" mass="21489">MQKYNAFTSKNTKGLVRELITPAFVRSGTNLGLPKEEMKAIRCNAVWDTGATNTVIDEKLAEQLKLKPVTKIPARGVNGDFITNVYWIDILLPNKVEVLSIKVTEGKLRDGTSLLIGMNIITLGDFSVTNADGKTCFSFRTPSCKEIDYVSEWEKRNEKVKAAEDRATIKAKRKQERKAKKKNLRRKKKK</sequence>
<dbReference type="Pfam" id="PF13650">
    <property type="entry name" value="Asp_protease_2"/>
    <property type="match status" value="1"/>
</dbReference>